<sequence length="220" mass="23434">MKNLEVIAITFIGQILQQALATDWYFLEYNPASGENFTSFSGDMAAPTLPSAATYYLWPGLQPTDNSGVYQNVLDGRSGTWWFGSGWCCSDPTLAWGGGFNVADGATVTFSNVQQSNGSWTSTITDPTTGDSATNNFALEGKDFNQAIFAIELDGPSWDFGTLAYSNVVITSSGTDSSWCTDTPTNYDDATVYSISGVSSTVGSDEVTCTIESLVLESPA</sequence>
<dbReference type="GeneID" id="31007836"/>
<protein>
    <submittedName>
        <fullName evidence="2">Uncharacterized protein</fullName>
    </submittedName>
</protein>
<feature type="signal peptide" evidence="1">
    <location>
        <begin position="1"/>
        <end position="21"/>
    </location>
</feature>
<accession>A0A225ACG3</accession>
<keyword evidence="3" id="KW-1185">Reference proteome</keyword>
<dbReference type="STRING" id="1441469.A0A225ACG3"/>
<keyword evidence="1" id="KW-0732">Signal</keyword>
<dbReference type="Proteomes" id="UP000214365">
    <property type="component" value="Unassembled WGS sequence"/>
</dbReference>
<name>A0A225ACG3_TALAT</name>
<feature type="chain" id="PRO_5012126731" evidence="1">
    <location>
        <begin position="22"/>
        <end position="220"/>
    </location>
</feature>
<evidence type="ECO:0000313" key="3">
    <source>
        <dbReference type="Proteomes" id="UP000214365"/>
    </source>
</evidence>
<organism evidence="2 3">
    <name type="scientific">Talaromyces atroroseus</name>
    <dbReference type="NCBI Taxonomy" id="1441469"/>
    <lineage>
        <taxon>Eukaryota</taxon>
        <taxon>Fungi</taxon>
        <taxon>Dikarya</taxon>
        <taxon>Ascomycota</taxon>
        <taxon>Pezizomycotina</taxon>
        <taxon>Eurotiomycetes</taxon>
        <taxon>Eurotiomycetidae</taxon>
        <taxon>Eurotiales</taxon>
        <taxon>Trichocomaceae</taxon>
        <taxon>Talaromyces</taxon>
        <taxon>Talaromyces sect. Trachyspermi</taxon>
    </lineage>
</organism>
<evidence type="ECO:0000313" key="2">
    <source>
        <dbReference type="EMBL" id="OKL56563.1"/>
    </source>
</evidence>
<gene>
    <name evidence="2" type="ORF">UA08_08080</name>
</gene>
<reference evidence="2 3" key="1">
    <citation type="submission" date="2015-06" db="EMBL/GenBank/DDBJ databases">
        <title>Talaromyces atroroseus IBT 11181 draft genome.</title>
        <authorList>
            <person name="Rasmussen K.B."/>
            <person name="Rasmussen S."/>
            <person name="Petersen B."/>
            <person name="Sicheritz-Ponten T."/>
            <person name="Mortensen U.H."/>
            <person name="Thrane U."/>
        </authorList>
    </citation>
    <scope>NUCLEOTIDE SEQUENCE [LARGE SCALE GENOMIC DNA]</scope>
    <source>
        <strain evidence="2 3">IBT 11181</strain>
    </source>
</reference>
<dbReference type="RefSeq" id="XP_020116684.1">
    <property type="nucleotide sequence ID" value="XM_020263283.1"/>
</dbReference>
<dbReference type="OrthoDB" id="3360643at2759"/>
<dbReference type="EMBL" id="LFMY01000014">
    <property type="protein sequence ID" value="OKL56563.1"/>
    <property type="molecule type" value="Genomic_DNA"/>
</dbReference>
<evidence type="ECO:0000256" key="1">
    <source>
        <dbReference type="SAM" id="SignalP"/>
    </source>
</evidence>
<proteinExistence type="predicted"/>
<dbReference type="AlphaFoldDB" id="A0A225ACG3"/>
<comment type="caution">
    <text evidence="2">The sequence shown here is derived from an EMBL/GenBank/DDBJ whole genome shotgun (WGS) entry which is preliminary data.</text>
</comment>